<dbReference type="EMBL" id="CP017258">
    <property type="protein sequence ID" value="AQW87062.1"/>
    <property type="molecule type" value="Genomic_DNA"/>
</dbReference>
<dbReference type="GO" id="GO:0004222">
    <property type="term" value="F:metalloendopeptidase activity"/>
    <property type="evidence" value="ECO:0007669"/>
    <property type="project" value="TreeGrafter"/>
</dbReference>
<evidence type="ECO:0000256" key="5">
    <source>
        <dbReference type="ARBA" id="ARBA00022833"/>
    </source>
</evidence>
<evidence type="ECO:0000313" key="10">
    <source>
        <dbReference type="Proteomes" id="UP000190868"/>
    </source>
</evidence>
<organism evidence="9 10">
    <name type="scientific">Campylobacter pinnipediorum subsp. caledonicus</name>
    <dbReference type="NCBI Taxonomy" id="1874362"/>
    <lineage>
        <taxon>Bacteria</taxon>
        <taxon>Pseudomonadati</taxon>
        <taxon>Campylobacterota</taxon>
        <taxon>Epsilonproteobacteria</taxon>
        <taxon>Campylobacterales</taxon>
        <taxon>Campylobacteraceae</taxon>
        <taxon>Campylobacter</taxon>
    </lineage>
</organism>
<dbReference type="Pfam" id="PF18059">
    <property type="entry name" value="Csd3_N"/>
    <property type="match status" value="1"/>
</dbReference>
<dbReference type="CDD" id="cd12797">
    <property type="entry name" value="M23_peptidase"/>
    <property type="match status" value="1"/>
</dbReference>
<dbReference type="PANTHER" id="PTHR21666">
    <property type="entry name" value="PEPTIDASE-RELATED"/>
    <property type="match status" value="1"/>
</dbReference>
<dbReference type="Proteomes" id="UP000190868">
    <property type="component" value="Chromosome"/>
</dbReference>
<dbReference type="InterPro" id="IPR050570">
    <property type="entry name" value="Cell_wall_metabolism_enzyme"/>
</dbReference>
<gene>
    <name evidence="9" type="ORF">CPIN18021_0210</name>
</gene>
<dbReference type="KEGG" id="cpin:CPIN18020_0258"/>
<dbReference type="InterPro" id="IPR040653">
    <property type="entry name" value="Csd3_N"/>
</dbReference>
<dbReference type="Pfam" id="PF01551">
    <property type="entry name" value="Peptidase_M23"/>
    <property type="match status" value="1"/>
</dbReference>
<feature type="domain" description="M23ase beta-sheet core" evidence="7">
    <location>
        <begin position="241"/>
        <end position="337"/>
    </location>
</feature>
<dbReference type="GO" id="GO:0006508">
    <property type="term" value="P:proteolysis"/>
    <property type="evidence" value="ECO:0007669"/>
    <property type="project" value="UniProtKB-KW"/>
</dbReference>
<evidence type="ECO:0000256" key="6">
    <source>
        <dbReference type="ARBA" id="ARBA00023049"/>
    </source>
</evidence>
<feature type="domain" description="Csd3 N-terminal" evidence="8">
    <location>
        <begin position="25"/>
        <end position="107"/>
    </location>
</feature>
<reference evidence="10" key="1">
    <citation type="submission" date="2016-09" db="EMBL/GenBank/DDBJ databases">
        <title>Comparative genomics of the Campylobacter concisus group.</title>
        <authorList>
            <person name="Miller W.G."/>
            <person name="Yee E."/>
            <person name="Chapman M.H."/>
            <person name="Huynh S."/>
            <person name="Bono J.L."/>
            <person name="On S.L.W."/>
            <person name="StLeger J."/>
            <person name="Foster G."/>
            <person name="Parker C.T."/>
        </authorList>
    </citation>
    <scope>NUCLEOTIDE SEQUENCE [LARGE SCALE GENOMIC DNA]</scope>
    <source>
        <strain evidence="10">RM18021</strain>
    </source>
</reference>
<keyword evidence="5" id="KW-0862">Zinc</keyword>
<keyword evidence="4" id="KW-0378">Hydrolase</keyword>
<evidence type="ECO:0000259" key="7">
    <source>
        <dbReference type="Pfam" id="PF01551"/>
    </source>
</evidence>
<dbReference type="GeneID" id="56565897"/>
<evidence type="ECO:0000256" key="1">
    <source>
        <dbReference type="ARBA" id="ARBA00001947"/>
    </source>
</evidence>
<accession>A0A1S6U5U5</accession>
<dbReference type="InterPro" id="IPR016047">
    <property type="entry name" value="M23ase_b-sheet_dom"/>
</dbReference>
<dbReference type="Gene3D" id="2.70.70.10">
    <property type="entry name" value="Glucose Permease (Domain IIA)"/>
    <property type="match status" value="1"/>
</dbReference>
<name>A0A1S6U5U5_9BACT</name>
<dbReference type="AlphaFoldDB" id="A0A1S6U5U5"/>
<evidence type="ECO:0000259" key="8">
    <source>
        <dbReference type="Pfam" id="PF18059"/>
    </source>
</evidence>
<evidence type="ECO:0000256" key="2">
    <source>
        <dbReference type="ARBA" id="ARBA00022670"/>
    </source>
</evidence>
<keyword evidence="2" id="KW-0645">Protease</keyword>
<dbReference type="GO" id="GO:0046872">
    <property type="term" value="F:metal ion binding"/>
    <property type="evidence" value="ECO:0007669"/>
    <property type="project" value="UniProtKB-KW"/>
</dbReference>
<dbReference type="PANTHER" id="PTHR21666:SF288">
    <property type="entry name" value="CELL DIVISION PROTEIN YTFB"/>
    <property type="match status" value="1"/>
</dbReference>
<evidence type="ECO:0000256" key="4">
    <source>
        <dbReference type="ARBA" id="ARBA00022801"/>
    </source>
</evidence>
<proteinExistence type="predicted"/>
<sequence length="389" mass="44115">MLKPIIALVLLIINLYAIKPSVEELSWPSGTPFLSFLEKNKIPLSVFYNLSSEDKELAAEIFAGLKYQISRDNNGDVLQILIPVNDELQIHIYKDENDIFKLDFIPISYEVQQKVLNINLERSVTEDIYNYTGSVALAVGFRDAFKNEGIDFRKVRKGDRIVILYTQKIRLGKIFGTPDIHAAMIETRGRKNIVYGYNDKFYDKSGKDKTKVAFVRPLKNIRITSPFTLKRWHPILKRYRAHLGVDYGAPRGTPVKSSADGRVKFIGRKNGYGKTIIISHGGGYETLYAHLNGYAKDLKVNQTVSQGKLIAYVGSTGISTGPHLHFGFYINNKPVNPEKMMKVVRSISSGKSGNKFKAIVDKYSKEINKYNKENLTTQKAEKFLDVVEY</sequence>
<protein>
    <submittedName>
        <fullName evidence="9">Zinc metallopeptidase, M23 family</fullName>
    </submittedName>
</protein>
<keyword evidence="10" id="KW-1185">Reference proteome</keyword>
<evidence type="ECO:0000313" key="9">
    <source>
        <dbReference type="EMBL" id="AQW87062.1"/>
    </source>
</evidence>
<evidence type="ECO:0000256" key="3">
    <source>
        <dbReference type="ARBA" id="ARBA00022723"/>
    </source>
</evidence>
<dbReference type="SUPFAM" id="SSF51261">
    <property type="entry name" value="Duplicated hybrid motif"/>
    <property type="match status" value="1"/>
</dbReference>
<keyword evidence="6" id="KW-0482">Metalloprotease</keyword>
<dbReference type="Gene3D" id="3.10.450.350">
    <property type="match status" value="1"/>
</dbReference>
<keyword evidence="3" id="KW-0479">Metal-binding</keyword>
<dbReference type="InterPro" id="IPR011055">
    <property type="entry name" value="Dup_hybrid_motif"/>
</dbReference>
<comment type="cofactor">
    <cofactor evidence="1">
        <name>Zn(2+)</name>
        <dbReference type="ChEBI" id="CHEBI:29105"/>
    </cofactor>
</comment>
<dbReference type="RefSeq" id="WP_078422826.1">
    <property type="nucleotide sequence ID" value="NZ_CP017018.1"/>
</dbReference>